<dbReference type="GO" id="GO:0008270">
    <property type="term" value="F:zinc ion binding"/>
    <property type="evidence" value="ECO:0007669"/>
    <property type="project" value="UniProtKB-KW"/>
</dbReference>
<protein>
    <recommendedName>
        <fullName evidence="10">B box-type domain-containing protein</fullName>
    </recommendedName>
</protein>
<evidence type="ECO:0000313" key="8">
    <source>
        <dbReference type="EMBL" id="KAJ8250630.1"/>
    </source>
</evidence>
<evidence type="ECO:0000256" key="4">
    <source>
        <dbReference type="SAM" id="Coils"/>
    </source>
</evidence>
<accession>A0A9Q1CWG0</accession>
<feature type="domain" description="B box-type" evidence="6">
    <location>
        <begin position="18"/>
        <end position="59"/>
    </location>
</feature>
<feature type="region of interest" description="Disordered" evidence="5">
    <location>
        <begin position="334"/>
        <end position="359"/>
    </location>
</feature>
<dbReference type="InterPro" id="IPR013320">
    <property type="entry name" value="ConA-like_dom_sf"/>
</dbReference>
<dbReference type="Gene3D" id="3.30.160.60">
    <property type="entry name" value="Classic Zinc Finger"/>
    <property type="match status" value="1"/>
</dbReference>
<evidence type="ECO:0000259" key="6">
    <source>
        <dbReference type="PROSITE" id="PS50119"/>
    </source>
</evidence>
<dbReference type="PRINTS" id="PR01407">
    <property type="entry name" value="BUTYPHLNCDUF"/>
</dbReference>
<evidence type="ECO:0000256" key="1">
    <source>
        <dbReference type="ARBA" id="ARBA00022771"/>
    </source>
</evidence>
<dbReference type="Pfam" id="PF00622">
    <property type="entry name" value="SPRY"/>
    <property type="match status" value="1"/>
</dbReference>
<dbReference type="Pfam" id="PF13765">
    <property type="entry name" value="PRY"/>
    <property type="match status" value="1"/>
</dbReference>
<evidence type="ECO:0000256" key="2">
    <source>
        <dbReference type="ARBA" id="ARBA00022833"/>
    </source>
</evidence>
<gene>
    <name evidence="8" type="ORF">COCON_G00225520</name>
</gene>
<comment type="caution">
    <text evidence="8">The sequence shown here is derived from an EMBL/GenBank/DDBJ whole genome shotgun (WGS) entry which is preliminary data.</text>
</comment>
<dbReference type="SMART" id="SM00336">
    <property type="entry name" value="BBOX"/>
    <property type="match status" value="1"/>
</dbReference>
<evidence type="ECO:0000259" key="7">
    <source>
        <dbReference type="PROSITE" id="PS50188"/>
    </source>
</evidence>
<dbReference type="InterPro" id="IPR043136">
    <property type="entry name" value="B30.2/SPRY_sf"/>
</dbReference>
<dbReference type="InterPro" id="IPR000315">
    <property type="entry name" value="Znf_B-box"/>
</dbReference>
<reference evidence="8" key="1">
    <citation type="journal article" date="2023" name="Science">
        <title>Genome structures resolve the early diversification of teleost fishes.</title>
        <authorList>
            <person name="Parey E."/>
            <person name="Louis A."/>
            <person name="Montfort J."/>
            <person name="Bouchez O."/>
            <person name="Roques C."/>
            <person name="Iampietro C."/>
            <person name="Lluch J."/>
            <person name="Castinel A."/>
            <person name="Donnadieu C."/>
            <person name="Desvignes T."/>
            <person name="Floi Bucao C."/>
            <person name="Jouanno E."/>
            <person name="Wen M."/>
            <person name="Mejri S."/>
            <person name="Dirks R."/>
            <person name="Jansen H."/>
            <person name="Henkel C."/>
            <person name="Chen W.J."/>
            <person name="Zahm M."/>
            <person name="Cabau C."/>
            <person name="Klopp C."/>
            <person name="Thompson A.W."/>
            <person name="Robinson-Rechavi M."/>
            <person name="Braasch I."/>
            <person name="Lecointre G."/>
            <person name="Bobe J."/>
            <person name="Postlethwait J.H."/>
            <person name="Berthelot C."/>
            <person name="Roest Crollius H."/>
            <person name="Guiguen Y."/>
        </authorList>
    </citation>
    <scope>NUCLEOTIDE SEQUENCE</scope>
    <source>
        <strain evidence="8">Concon-B</strain>
    </source>
</reference>
<dbReference type="Proteomes" id="UP001152803">
    <property type="component" value="Unassembled WGS sequence"/>
</dbReference>
<dbReference type="Gene3D" id="2.60.120.920">
    <property type="match status" value="1"/>
</dbReference>
<dbReference type="PANTHER" id="PTHR24103">
    <property type="entry name" value="E3 UBIQUITIN-PROTEIN LIGASE TRIM"/>
    <property type="match status" value="1"/>
</dbReference>
<dbReference type="AlphaFoldDB" id="A0A9Q1CWG0"/>
<proteinExistence type="predicted"/>
<keyword evidence="1 3" id="KW-0479">Metal-binding</keyword>
<dbReference type="CDD" id="cd19756">
    <property type="entry name" value="Bbox2"/>
    <property type="match status" value="1"/>
</dbReference>
<dbReference type="SUPFAM" id="SSF57845">
    <property type="entry name" value="B-box zinc-binding domain"/>
    <property type="match status" value="1"/>
</dbReference>
<dbReference type="PROSITE" id="PS50188">
    <property type="entry name" value="B302_SPRY"/>
    <property type="match status" value="1"/>
</dbReference>
<dbReference type="SMART" id="SM00589">
    <property type="entry name" value="PRY"/>
    <property type="match status" value="1"/>
</dbReference>
<keyword evidence="4" id="KW-0175">Coiled coil</keyword>
<dbReference type="InterPro" id="IPR003877">
    <property type="entry name" value="SPRY_dom"/>
</dbReference>
<evidence type="ECO:0000256" key="5">
    <source>
        <dbReference type="SAM" id="MobiDB-lite"/>
    </source>
</evidence>
<dbReference type="InterPro" id="IPR058030">
    <property type="entry name" value="TRIM8/14/16/25/29/45/65_CC"/>
</dbReference>
<dbReference type="SUPFAM" id="SSF49899">
    <property type="entry name" value="Concanavalin A-like lectins/glucanases"/>
    <property type="match status" value="1"/>
</dbReference>
<feature type="domain" description="B30.2/SPRY" evidence="7">
    <location>
        <begin position="206"/>
        <end position="359"/>
    </location>
</feature>
<dbReference type="InterPro" id="IPR001870">
    <property type="entry name" value="B30.2/SPRY"/>
</dbReference>
<feature type="coiled-coil region" evidence="4">
    <location>
        <begin position="132"/>
        <end position="166"/>
    </location>
</feature>
<keyword evidence="1 3" id="KW-0863">Zinc-finger</keyword>
<organism evidence="8 9">
    <name type="scientific">Conger conger</name>
    <name type="common">Conger eel</name>
    <name type="synonym">Muraena conger</name>
    <dbReference type="NCBI Taxonomy" id="82655"/>
    <lineage>
        <taxon>Eukaryota</taxon>
        <taxon>Metazoa</taxon>
        <taxon>Chordata</taxon>
        <taxon>Craniata</taxon>
        <taxon>Vertebrata</taxon>
        <taxon>Euteleostomi</taxon>
        <taxon>Actinopterygii</taxon>
        <taxon>Neopterygii</taxon>
        <taxon>Teleostei</taxon>
        <taxon>Anguilliformes</taxon>
        <taxon>Congridae</taxon>
        <taxon>Conger</taxon>
    </lineage>
</organism>
<dbReference type="Pfam" id="PF25600">
    <property type="entry name" value="TRIM_CC"/>
    <property type="match status" value="1"/>
</dbReference>
<dbReference type="InterPro" id="IPR003879">
    <property type="entry name" value="Butyrophylin_SPRY"/>
</dbReference>
<evidence type="ECO:0000256" key="3">
    <source>
        <dbReference type="PROSITE-ProRule" id="PRU00024"/>
    </source>
</evidence>
<evidence type="ECO:0008006" key="10">
    <source>
        <dbReference type="Google" id="ProtNLM"/>
    </source>
</evidence>
<dbReference type="OrthoDB" id="9049620at2759"/>
<dbReference type="Pfam" id="PF00643">
    <property type="entry name" value="zf-B_box"/>
    <property type="match status" value="1"/>
</dbReference>
<name>A0A9Q1CWG0_CONCO</name>
<evidence type="ECO:0000313" key="9">
    <source>
        <dbReference type="Proteomes" id="UP001152803"/>
    </source>
</evidence>
<dbReference type="InterPro" id="IPR050143">
    <property type="entry name" value="TRIM/RBCC"/>
</dbReference>
<dbReference type="InterPro" id="IPR006574">
    <property type="entry name" value="PRY"/>
</dbReference>
<dbReference type="PROSITE" id="PS50119">
    <property type="entry name" value="ZF_BBOX"/>
    <property type="match status" value="1"/>
</dbReference>
<dbReference type="EMBL" id="JAFJMO010000018">
    <property type="protein sequence ID" value="KAJ8250630.1"/>
    <property type="molecule type" value="Genomic_DNA"/>
</dbReference>
<sequence>MTLRNIVEAYRLEKGGASGAGVCEKHGEDAGMFCEDCGQLFCPECLESEQHLKHTQRSVRDATLTYKEMLRSQLQSLRVKLETFSQERAASDHTARHIRSQAQNVSRQIKAEFLKLQRFLRDEEQARLATLREEEKMKTELVNERLRRLTEDIATLTETIADVERLIDTKDSSFLEGYKSIEERAESKPRDAAPRSGALIDVAGHLGSLGFSVWEKMQGFVQYTPVSLDVNSAHPDLRISDCLRETWDGQASLPLPDNPERFDSTVGLLGRPAFASGRHCWDVEVGDKTAWTLGVARASVARKGPVSVSPQGGLWAVGLAKGAEFSAGTTPFGVPLALKRKPRRKDPTKNADEQDTLDS</sequence>
<keyword evidence="9" id="KW-1185">Reference proteome</keyword>
<keyword evidence="2" id="KW-0862">Zinc</keyword>